<dbReference type="InterPro" id="IPR038766">
    <property type="entry name" value="Membrane_comp_ABC_pdt"/>
</dbReference>
<feature type="transmembrane region" description="Helical" evidence="6">
    <location>
        <begin position="341"/>
        <end position="367"/>
    </location>
</feature>
<dbReference type="GO" id="GO:0005886">
    <property type="term" value="C:plasma membrane"/>
    <property type="evidence" value="ECO:0007669"/>
    <property type="project" value="UniProtKB-SubCell"/>
</dbReference>
<dbReference type="PANTHER" id="PTHR30287">
    <property type="entry name" value="MEMBRANE COMPONENT OF PREDICTED ABC SUPERFAMILY METABOLITE UPTAKE TRANSPORTER"/>
    <property type="match status" value="1"/>
</dbReference>
<name>A0A364NIM3_9GAMM</name>
<dbReference type="Proteomes" id="UP000250744">
    <property type="component" value="Unassembled WGS sequence"/>
</dbReference>
<dbReference type="OrthoDB" id="5292592at2"/>
<feature type="transmembrane region" description="Helical" evidence="6">
    <location>
        <begin position="388"/>
        <end position="406"/>
    </location>
</feature>
<dbReference type="EMBL" id="QKRX01000015">
    <property type="protein sequence ID" value="RAU16881.1"/>
    <property type="molecule type" value="Genomic_DNA"/>
</dbReference>
<evidence type="ECO:0000256" key="2">
    <source>
        <dbReference type="ARBA" id="ARBA00022475"/>
    </source>
</evidence>
<comment type="caution">
    <text evidence="8">The sequence shown here is derived from an EMBL/GenBank/DDBJ whole genome shotgun (WGS) entry which is preliminary data.</text>
</comment>
<feature type="transmembrane region" description="Helical" evidence="6">
    <location>
        <begin position="464"/>
        <end position="482"/>
    </location>
</feature>
<keyword evidence="4 6" id="KW-1133">Transmembrane helix</keyword>
<feature type="transmembrane region" description="Helical" evidence="6">
    <location>
        <begin position="296"/>
        <end position="321"/>
    </location>
</feature>
<dbReference type="InterPro" id="IPR003838">
    <property type="entry name" value="ABC3_permease_C"/>
</dbReference>
<feature type="transmembrane region" description="Helical" evidence="6">
    <location>
        <begin position="750"/>
        <end position="774"/>
    </location>
</feature>
<evidence type="ECO:0000313" key="8">
    <source>
        <dbReference type="EMBL" id="RAU16881.1"/>
    </source>
</evidence>
<feature type="transmembrane region" description="Helical" evidence="6">
    <location>
        <begin position="700"/>
        <end position="718"/>
    </location>
</feature>
<evidence type="ECO:0000313" key="9">
    <source>
        <dbReference type="Proteomes" id="UP000250744"/>
    </source>
</evidence>
<sequence length="822" mass="90933">MSASVRLLRRQMQGQLRTTEWRALLIATWIAITLTTLLSLLGDRLERGLIRESASVLGADMVLSSQRPIQDLRRQQAADAGLNSTSVIQFPSMISAGDDMMLSSVRIVQSPYPLRGQIQTRPAQETDIPEPGHAWVEARVMSQLGLSIGDKIELGYTELIVNAELISSPDRGSGFRSFSPQILVNEADLDASGILAPGSRAEFRLLLSGSTEQVNSFTLFLNESLGDEERLFTLQSDQPMGGGALASALNYLKLTSLITLLLSALTIFLSLKRFSQSQHLRCALLLSLGMTQRSMVMLYLMQLLLAWAVLALIGSLTGIALEQMVSRWLDELLPQSLPAPALWRYFTGAGVGLALLVLLGLPPTLGLSKVSVSALFRDEDIRTERRGLVLQLICALLLLAVLLSFLEAPIAALILLLFLLIGGAVLGSIAQFCLKHLATPLSKRLLLGRLLVMRLRQQRQWHRLQSAVAILLLTLLSVVWVSRTDLLEDWQAQIPDDTPNYFVVNIQPWQTEGLQSFLDNANVSAEFFPMVRGRITTLNGAPIHAQMTPEQLEHNTLNRELNLSWSNHAPTHNTMVEGQWWQGETTEPLISVEAEMAEILGLKLGDVLGFDLAGLEVEAQIANLRGVEWTSFQPNFYVIFDEATLNQFPATYITSFRLAQEQQELANQLIREFPSLTLIDIDQMLLQLSQWLTRLGDSSALILALSLICGSMLMLLTLQQALDQRRYEGALLQTLGANAKQTQHLDLLELMLLGALCGLMAAIIAEGVIALLYIHLLDIAPQLHLGLWLALPLASFAFFTVSGALLRKRLTLDQCYRLLRAH</sequence>
<feature type="transmembrane region" description="Helical" evidence="6">
    <location>
        <begin position="412"/>
        <end position="434"/>
    </location>
</feature>
<dbReference type="RefSeq" id="WP_112160288.1">
    <property type="nucleotide sequence ID" value="NZ_QKRX01000015.1"/>
</dbReference>
<dbReference type="Pfam" id="PF02687">
    <property type="entry name" value="FtsX"/>
    <property type="match status" value="2"/>
</dbReference>
<accession>A0A364NIM3</accession>
<keyword evidence="5 6" id="KW-0472">Membrane</keyword>
<evidence type="ECO:0000256" key="3">
    <source>
        <dbReference type="ARBA" id="ARBA00022692"/>
    </source>
</evidence>
<feature type="transmembrane region" description="Helical" evidence="6">
    <location>
        <begin position="786"/>
        <end position="806"/>
    </location>
</feature>
<evidence type="ECO:0000256" key="4">
    <source>
        <dbReference type="ARBA" id="ARBA00022989"/>
    </source>
</evidence>
<feature type="transmembrane region" description="Helical" evidence="6">
    <location>
        <begin position="251"/>
        <end position="271"/>
    </location>
</feature>
<keyword evidence="2" id="KW-1003">Cell membrane</keyword>
<evidence type="ECO:0000259" key="7">
    <source>
        <dbReference type="Pfam" id="PF02687"/>
    </source>
</evidence>
<keyword evidence="3 6" id="KW-0812">Transmembrane</keyword>
<evidence type="ECO:0000256" key="1">
    <source>
        <dbReference type="ARBA" id="ARBA00004651"/>
    </source>
</evidence>
<gene>
    <name evidence="8" type="ORF">DN062_15925</name>
</gene>
<feature type="domain" description="ABC3 transporter permease C-terminal" evidence="7">
    <location>
        <begin position="255"/>
        <end position="371"/>
    </location>
</feature>
<proteinExistence type="predicted"/>
<dbReference type="PANTHER" id="PTHR30287:SF1">
    <property type="entry name" value="INNER MEMBRANE PROTEIN"/>
    <property type="match status" value="1"/>
</dbReference>
<dbReference type="AlphaFoldDB" id="A0A364NIM3"/>
<organism evidence="8 9">
    <name type="scientific">Nitrincola tibetensis</name>
    <dbReference type="NCBI Taxonomy" id="2219697"/>
    <lineage>
        <taxon>Bacteria</taxon>
        <taxon>Pseudomonadati</taxon>
        <taxon>Pseudomonadota</taxon>
        <taxon>Gammaproteobacteria</taxon>
        <taxon>Oceanospirillales</taxon>
        <taxon>Oceanospirillaceae</taxon>
        <taxon>Nitrincola</taxon>
    </lineage>
</organism>
<protein>
    <recommendedName>
        <fullName evidence="7">ABC3 transporter permease C-terminal domain-containing protein</fullName>
    </recommendedName>
</protein>
<evidence type="ECO:0000256" key="6">
    <source>
        <dbReference type="SAM" id="Phobius"/>
    </source>
</evidence>
<comment type="subcellular location">
    <subcellularLocation>
        <location evidence="1">Cell membrane</location>
        <topology evidence="1">Multi-pass membrane protein</topology>
    </subcellularLocation>
</comment>
<feature type="domain" description="ABC3 transporter permease C-terminal" evidence="7">
    <location>
        <begin position="701"/>
        <end position="810"/>
    </location>
</feature>
<evidence type="ECO:0000256" key="5">
    <source>
        <dbReference type="ARBA" id="ARBA00023136"/>
    </source>
</evidence>
<reference evidence="8 9" key="1">
    <citation type="submission" date="2018-06" db="EMBL/GenBank/DDBJ databases">
        <title>Nitrincola tibetense sp. nov., isolated from Lake XuguoCo on Tibetan Plateau.</title>
        <authorList>
            <person name="Xing P."/>
        </authorList>
    </citation>
    <scope>NUCLEOTIDE SEQUENCE [LARGE SCALE GENOMIC DNA]</scope>
    <source>
        <strain evidence="9">xg18</strain>
    </source>
</reference>
<keyword evidence="9" id="KW-1185">Reference proteome</keyword>
<feature type="transmembrane region" description="Helical" evidence="6">
    <location>
        <begin position="21"/>
        <end position="41"/>
    </location>
</feature>